<gene>
    <name evidence="1" type="ORF">SOCE26_020770</name>
</gene>
<dbReference type="EMBL" id="CP012673">
    <property type="protein sequence ID" value="AUX40676.1"/>
    <property type="molecule type" value="Genomic_DNA"/>
</dbReference>
<evidence type="ECO:0000313" key="1">
    <source>
        <dbReference type="EMBL" id="AUX40676.1"/>
    </source>
</evidence>
<protein>
    <submittedName>
        <fullName evidence="1">Uncharacterized protein</fullName>
    </submittedName>
</protein>
<dbReference type="AlphaFoldDB" id="A0A2L0EN06"/>
<name>A0A2L0EN06_SORCE</name>
<proteinExistence type="predicted"/>
<organism evidence="1 2">
    <name type="scientific">Sorangium cellulosum</name>
    <name type="common">Polyangium cellulosum</name>
    <dbReference type="NCBI Taxonomy" id="56"/>
    <lineage>
        <taxon>Bacteria</taxon>
        <taxon>Pseudomonadati</taxon>
        <taxon>Myxococcota</taxon>
        <taxon>Polyangia</taxon>
        <taxon>Polyangiales</taxon>
        <taxon>Polyangiaceae</taxon>
        <taxon>Sorangium</taxon>
    </lineage>
</organism>
<sequence>MEQLFVEKNILAASERLGIAQEQLDAAIQAYDASRPDVEAIKGASERLREARLCIEQIQQHIDASAEVVPAKRNCPACGKTIRAQATLCGYCWTKVSPAS</sequence>
<evidence type="ECO:0000313" key="2">
    <source>
        <dbReference type="Proteomes" id="UP000238348"/>
    </source>
</evidence>
<reference evidence="1 2" key="1">
    <citation type="submission" date="2015-09" db="EMBL/GenBank/DDBJ databases">
        <title>Sorangium comparison.</title>
        <authorList>
            <person name="Zaburannyi N."/>
            <person name="Bunk B."/>
            <person name="Overmann J."/>
            <person name="Mueller R."/>
        </authorList>
    </citation>
    <scope>NUCLEOTIDE SEQUENCE [LARGE SCALE GENOMIC DNA]</scope>
    <source>
        <strain evidence="1 2">So ce26</strain>
    </source>
</reference>
<accession>A0A2L0EN06</accession>
<dbReference type="Proteomes" id="UP000238348">
    <property type="component" value="Chromosome"/>
</dbReference>